<accession>A0A0D0BLK0</accession>
<evidence type="ECO:0000256" key="1">
    <source>
        <dbReference type="SAM" id="MobiDB-lite"/>
    </source>
</evidence>
<reference evidence="2 3" key="1">
    <citation type="submission" date="2014-04" db="EMBL/GenBank/DDBJ databases">
        <authorList>
            <consortium name="DOE Joint Genome Institute"/>
            <person name="Kuo A."/>
            <person name="Kohler A."/>
            <person name="Jargeat P."/>
            <person name="Nagy L.G."/>
            <person name="Floudas D."/>
            <person name="Copeland A."/>
            <person name="Barry K.W."/>
            <person name="Cichocki N."/>
            <person name="Veneault-Fourrey C."/>
            <person name="LaButti K."/>
            <person name="Lindquist E.A."/>
            <person name="Lipzen A."/>
            <person name="Lundell T."/>
            <person name="Morin E."/>
            <person name="Murat C."/>
            <person name="Sun H."/>
            <person name="Tunlid A."/>
            <person name="Henrissat B."/>
            <person name="Grigoriev I.V."/>
            <person name="Hibbett D.S."/>
            <person name="Martin F."/>
            <person name="Nordberg H.P."/>
            <person name="Cantor M.N."/>
            <person name="Hua S.X."/>
        </authorList>
    </citation>
    <scope>NUCLEOTIDE SEQUENCE [LARGE SCALE GENOMIC DNA]</scope>
    <source>
        <strain evidence="2 3">Ve08.2h10</strain>
    </source>
</reference>
<keyword evidence="3" id="KW-1185">Reference proteome</keyword>
<dbReference type="InParanoid" id="A0A0D0BLK0"/>
<organism evidence="2 3">
    <name type="scientific">Paxillus rubicundulus Ve08.2h10</name>
    <dbReference type="NCBI Taxonomy" id="930991"/>
    <lineage>
        <taxon>Eukaryota</taxon>
        <taxon>Fungi</taxon>
        <taxon>Dikarya</taxon>
        <taxon>Basidiomycota</taxon>
        <taxon>Agaricomycotina</taxon>
        <taxon>Agaricomycetes</taxon>
        <taxon>Agaricomycetidae</taxon>
        <taxon>Boletales</taxon>
        <taxon>Paxilineae</taxon>
        <taxon>Paxillaceae</taxon>
        <taxon>Paxillus</taxon>
    </lineage>
</organism>
<protein>
    <submittedName>
        <fullName evidence="2">Uncharacterized protein</fullName>
    </submittedName>
</protein>
<dbReference type="HOGENOM" id="CLU_099517_0_0_1"/>
<evidence type="ECO:0000313" key="3">
    <source>
        <dbReference type="Proteomes" id="UP000054538"/>
    </source>
</evidence>
<proteinExistence type="predicted"/>
<name>A0A0D0BLK0_9AGAM</name>
<dbReference type="Proteomes" id="UP000054538">
    <property type="component" value="Unassembled WGS sequence"/>
</dbReference>
<dbReference type="EMBL" id="KN830721">
    <property type="protein sequence ID" value="KIK72537.1"/>
    <property type="molecule type" value="Genomic_DNA"/>
</dbReference>
<feature type="compositionally biased region" description="Acidic residues" evidence="1">
    <location>
        <begin position="13"/>
        <end position="23"/>
    </location>
</feature>
<gene>
    <name evidence="2" type="ORF">PAXRUDRAFT_21875</name>
</gene>
<evidence type="ECO:0000313" key="2">
    <source>
        <dbReference type="EMBL" id="KIK72537.1"/>
    </source>
</evidence>
<feature type="region of interest" description="Disordered" evidence="1">
    <location>
        <begin position="1"/>
        <end position="24"/>
    </location>
</feature>
<dbReference type="OrthoDB" id="10039611at2759"/>
<dbReference type="AlphaFoldDB" id="A0A0D0BLK0"/>
<reference evidence="3" key="2">
    <citation type="submission" date="2015-01" db="EMBL/GenBank/DDBJ databases">
        <title>Evolutionary Origins and Diversification of the Mycorrhizal Mutualists.</title>
        <authorList>
            <consortium name="DOE Joint Genome Institute"/>
            <consortium name="Mycorrhizal Genomics Consortium"/>
            <person name="Kohler A."/>
            <person name="Kuo A."/>
            <person name="Nagy L.G."/>
            <person name="Floudas D."/>
            <person name="Copeland A."/>
            <person name="Barry K.W."/>
            <person name="Cichocki N."/>
            <person name="Veneault-Fourrey C."/>
            <person name="LaButti K."/>
            <person name="Lindquist E.A."/>
            <person name="Lipzen A."/>
            <person name="Lundell T."/>
            <person name="Morin E."/>
            <person name="Murat C."/>
            <person name="Riley R."/>
            <person name="Ohm R."/>
            <person name="Sun H."/>
            <person name="Tunlid A."/>
            <person name="Henrissat B."/>
            <person name="Grigoriev I.V."/>
            <person name="Hibbett D.S."/>
            <person name="Martin F."/>
        </authorList>
    </citation>
    <scope>NUCLEOTIDE SEQUENCE [LARGE SCALE GENOMIC DNA]</scope>
    <source>
        <strain evidence="3">Ve08.2h10</strain>
    </source>
</reference>
<sequence length="203" mass="23535">MDFNTVSKRGGDSDTDLEDEEYDGEKGRDYSRKWHLTPMLISVEEALDDIKCLLKPFCASGIGYHWANFVPILQERLEWMKTFLWTFCDSTRQAEATGNQSPQWIAASLATARVAMKGSWFACNLWLWSKAYILDREDLPWDTYGDWKMLRVDDKNLAAELHLHLQSVGKYVKANDLVQYLLDPEVQQRFELKKTISLATTKQ</sequence>